<protein>
    <submittedName>
        <fullName evidence="1">Uncharacterized protein</fullName>
    </submittedName>
</protein>
<organism evidence="1 2">
    <name type="scientific">Mycobacterium scrofulaceum</name>
    <dbReference type="NCBI Taxonomy" id="1783"/>
    <lineage>
        <taxon>Bacteria</taxon>
        <taxon>Bacillati</taxon>
        <taxon>Actinomycetota</taxon>
        <taxon>Actinomycetes</taxon>
        <taxon>Mycobacteriales</taxon>
        <taxon>Mycobacteriaceae</taxon>
        <taxon>Mycobacterium</taxon>
    </lineage>
</organism>
<name>A0A1X0K937_MYCSC</name>
<gene>
    <name evidence="1" type="ORF">BST44_21300</name>
</gene>
<keyword evidence="2" id="KW-1185">Reference proteome</keyword>
<dbReference type="Proteomes" id="UP000192601">
    <property type="component" value="Unassembled WGS sequence"/>
</dbReference>
<evidence type="ECO:0000313" key="1">
    <source>
        <dbReference type="EMBL" id="ORB71671.1"/>
    </source>
</evidence>
<comment type="caution">
    <text evidence="1">The sequence shown here is derived from an EMBL/GenBank/DDBJ whole genome shotgun (WGS) entry which is preliminary data.</text>
</comment>
<sequence>MAQFADGIAKVPSFSPTDIETLGQDFLGSSEATWLTLTAIVSEKRLPPSPTMRRTQWQEPGYLHGKIVHVGELDKFATLRQPAGLEVLRALALDHSLQARISTPGKAAENLIRAAEADLSMFAYPGVTELLEQLVRRGHASLVKRRLNQFLEGSDVIAGSEKYEVLMSRLDEALGAPDVDEIDHINFNKIREILGLNVKALNAKQTAVWIDWAVRRRLILRGVRATCRNCKHIQWRPLGDVVPELQCHGCGLPIDPPFGSQKIDYQYRASEILLRAVEHDVLPSVLAIRHISRILDQDAVFGAYPGVELLELGAADVVAELDVVILLSNGQWIVGECKARQRGLNDSELQKLWTAADRIEATATFAATLDAGSACADLWRETTGPNGRPHFALTAGHLYDLPAYPTAYGNDLFGWRDGLVQLAPDAQMTQEEFVRNAFGDYLLRRTDDPGKRDRAPWDIDQS</sequence>
<proteinExistence type="predicted"/>
<evidence type="ECO:0000313" key="2">
    <source>
        <dbReference type="Proteomes" id="UP000192601"/>
    </source>
</evidence>
<dbReference type="EMBL" id="MVIJ01000038">
    <property type="protein sequence ID" value="ORB71671.1"/>
    <property type="molecule type" value="Genomic_DNA"/>
</dbReference>
<accession>A0A1X0K937</accession>
<dbReference type="AlphaFoldDB" id="A0A1X0K937"/>
<reference evidence="1 2" key="1">
    <citation type="submission" date="2017-02" db="EMBL/GenBank/DDBJ databases">
        <title>The new phylogeny of genus Mycobacterium.</title>
        <authorList>
            <person name="Tortoli E."/>
            <person name="Trovato A."/>
            <person name="Cirillo D.M."/>
        </authorList>
    </citation>
    <scope>NUCLEOTIDE SEQUENCE [LARGE SCALE GENOMIC DNA]</scope>
    <source>
        <strain evidence="1 2">DSM 43992</strain>
    </source>
</reference>